<keyword evidence="2" id="KW-0472">Membrane</keyword>
<evidence type="ECO:0000256" key="2">
    <source>
        <dbReference type="SAM" id="Phobius"/>
    </source>
</evidence>
<protein>
    <submittedName>
        <fullName evidence="3">Uncharacterized protein</fullName>
    </submittedName>
</protein>
<feature type="compositionally biased region" description="Acidic residues" evidence="1">
    <location>
        <begin position="12"/>
        <end position="22"/>
    </location>
</feature>
<organism evidence="3 4">
    <name type="scientific">Plakobranchus ocellatus</name>
    <dbReference type="NCBI Taxonomy" id="259542"/>
    <lineage>
        <taxon>Eukaryota</taxon>
        <taxon>Metazoa</taxon>
        <taxon>Spiralia</taxon>
        <taxon>Lophotrochozoa</taxon>
        <taxon>Mollusca</taxon>
        <taxon>Gastropoda</taxon>
        <taxon>Heterobranchia</taxon>
        <taxon>Euthyneura</taxon>
        <taxon>Panpulmonata</taxon>
        <taxon>Sacoglossa</taxon>
        <taxon>Placobranchoidea</taxon>
        <taxon>Plakobranchidae</taxon>
        <taxon>Plakobranchus</taxon>
    </lineage>
</organism>
<keyword evidence="2" id="KW-1133">Transmembrane helix</keyword>
<comment type="caution">
    <text evidence="3">The sequence shown here is derived from an EMBL/GenBank/DDBJ whole genome shotgun (WGS) entry which is preliminary data.</text>
</comment>
<dbReference type="AlphaFoldDB" id="A0AAV3YB88"/>
<gene>
    <name evidence="3" type="ORF">PoB_000626300</name>
</gene>
<name>A0AAV3YB88_9GAST</name>
<feature type="compositionally biased region" description="Low complexity" evidence="1">
    <location>
        <begin position="23"/>
        <end position="41"/>
    </location>
</feature>
<evidence type="ECO:0000313" key="3">
    <source>
        <dbReference type="EMBL" id="GFN79757.1"/>
    </source>
</evidence>
<feature type="compositionally biased region" description="Low complexity" evidence="1">
    <location>
        <begin position="1"/>
        <end position="11"/>
    </location>
</feature>
<evidence type="ECO:0000313" key="4">
    <source>
        <dbReference type="Proteomes" id="UP000735302"/>
    </source>
</evidence>
<proteinExistence type="predicted"/>
<reference evidence="3 4" key="1">
    <citation type="journal article" date="2021" name="Elife">
        <title>Chloroplast acquisition without the gene transfer in kleptoplastic sea slugs, Plakobranchus ocellatus.</title>
        <authorList>
            <person name="Maeda T."/>
            <person name="Takahashi S."/>
            <person name="Yoshida T."/>
            <person name="Shimamura S."/>
            <person name="Takaki Y."/>
            <person name="Nagai Y."/>
            <person name="Toyoda A."/>
            <person name="Suzuki Y."/>
            <person name="Arimoto A."/>
            <person name="Ishii H."/>
            <person name="Satoh N."/>
            <person name="Nishiyama T."/>
            <person name="Hasebe M."/>
            <person name="Maruyama T."/>
            <person name="Minagawa J."/>
            <person name="Obokata J."/>
            <person name="Shigenobu S."/>
        </authorList>
    </citation>
    <scope>NUCLEOTIDE SEQUENCE [LARGE SCALE GENOMIC DNA]</scope>
</reference>
<evidence type="ECO:0000256" key="1">
    <source>
        <dbReference type="SAM" id="MobiDB-lite"/>
    </source>
</evidence>
<sequence>MNNNNNNNNNNNDDDDDDDDDNNNNNSNSSNNNNSSSNNNNNNDIRRISYSWCVPTLSWIILATTSLACTSIVQIVIIFCLSRALSSPSSSVIRLFSWLI</sequence>
<feature type="transmembrane region" description="Helical" evidence="2">
    <location>
        <begin position="59"/>
        <end position="81"/>
    </location>
</feature>
<keyword evidence="2" id="KW-0812">Transmembrane</keyword>
<feature type="region of interest" description="Disordered" evidence="1">
    <location>
        <begin position="1"/>
        <end position="41"/>
    </location>
</feature>
<dbReference type="Proteomes" id="UP000735302">
    <property type="component" value="Unassembled WGS sequence"/>
</dbReference>
<dbReference type="EMBL" id="BLXT01000736">
    <property type="protein sequence ID" value="GFN79757.1"/>
    <property type="molecule type" value="Genomic_DNA"/>
</dbReference>
<keyword evidence="4" id="KW-1185">Reference proteome</keyword>
<accession>A0AAV3YB88</accession>